<dbReference type="GeneID" id="31016435"/>
<feature type="compositionally biased region" description="Basic and acidic residues" evidence="1">
    <location>
        <begin position="288"/>
        <end position="298"/>
    </location>
</feature>
<protein>
    <recommendedName>
        <fullName evidence="2">DUF7918 domain-containing protein</fullName>
    </recommendedName>
</protein>
<dbReference type="OrthoDB" id="3364132at2759"/>
<dbReference type="RefSeq" id="XP_020127982.1">
    <property type="nucleotide sequence ID" value="XM_020276174.1"/>
</dbReference>
<sequence length="311" mass="34727">MAVISSLPGVEAEVRVNGERAEEYVDSSQVDTDNTTTRYIEAISGARFTVHYTIPSACFGQGKDVRVRVYVDGEKVDGKMLLCKKHNNLRKTVTINGASSFQDGKSTISPMIFSDIDIDKQETATLSEEMQKHLRSVGTICVRLHRGLAKTQDRRNRTITMDGIGKVSEKDLKGKPLSHQVKLQAPYKRKAKMYTQTFIAGSKEDDPFAKFTFRYRSRAALQAECIIPRTPSLKPLEERPLEELDPDELRELERDAAASAVKNEIKSEENAGSSGPKRAYDQSELEVVETRPVKRERTCGSAPVVIDLSDD</sequence>
<proteinExistence type="predicted"/>
<comment type="caution">
    <text evidence="3">The sequence shown here is derived from an EMBL/GenBank/DDBJ whole genome shotgun (WGS) entry which is preliminary data.</text>
</comment>
<dbReference type="Proteomes" id="UP000183809">
    <property type="component" value="Unassembled WGS sequence"/>
</dbReference>
<dbReference type="EMBL" id="MNUE01000045">
    <property type="protein sequence ID" value="OJD31722.1"/>
    <property type="molecule type" value="Genomic_DNA"/>
</dbReference>
<feature type="compositionally biased region" description="Basic and acidic residues" evidence="1">
    <location>
        <begin position="237"/>
        <end position="256"/>
    </location>
</feature>
<dbReference type="PANTHER" id="PTHR36223">
    <property type="entry name" value="BETA-LACTAMASE-TYPE TRANSPEPTIDASE FOLD DOMAIN CONTAINING PROTEIN"/>
    <property type="match status" value="1"/>
</dbReference>
<organism evidence="3 4">
    <name type="scientific">Diplodia corticola</name>
    <dbReference type="NCBI Taxonomy" id="236234"/>
    <lineage>
        <taxon>Eukaryota</taxon>
        <taxon>Fungi</taxon>
        <taxon>Dikarya</taxon>
        <taxon>Ascomycota</taxon>
        <taxon>Pezizomycotina</taxon>
        <taxon>Dothideomycetes</taxon>
        <taxon>Dothideomycetes incertae sedis</taxon>
        <taxon>Botryosphaeriales</taxon>
        <taxon>Botryosphaeriaceae</taxon>
        <taxon>Diplodia</taxon>
    </lineage>
</organism>
<evidence type="ECO:0000313" key="3">
    <source>
        <dbReference type="EMBL" id="OJD31722.1"/>
    </source>
</evidence>
<keyword evidence="4" id="KW-1185">Reference proteome</keyword>
<dbReference type="PANTHER" id="PTHR36223:SF1">
    <property type="entry name" value="TRANSCRIPTION ELONGATION FACTOR EAF N-TERMINAL DOMAIN-CONTAINING PROTEIN"/>
    <property type="match status" value="1"/>
</dbReference>
<dbReference type="InterPro" id="IPR057678">
    <property type="entry name" value="DUF7918"/>
</dbReference>
<gene>
    <name evidence="3" type="ORF">BKCO1_4500017</name>
</gene>
<dbReference type="Pfam" id="PF25534">
    <property type="entry name" value="DUF7918"/>
    <property type="match status" value="1"/>
</dbReference>
<evidence type="ECO:0000259" key="2">
    <source>
        <dbReference type="Pfam" id="PF25534"/>
    </source>
</evidence>
<reference evidence="3 4" key="1">
    <citation type="submission" date="2016-10" db="EMBL/GenBank/DDBJ databases">
        <title>Proteomics and genomics reveal pathogen-plant mechanisms compatible with a hemibiotrophic lifestyle of Diplodia corticola.</title>
        <authorList>
            <person name="Fernandes I."/>
            <person name="De Jonge R."/>
            <person name="Van De Peer Y."/>
            <person name="Devreese B."/>
            <person name="Alves A."/>
            <person name="Esteves A.C."/>
        </authorList>
    </citation>
    <scope>NUCLEOTIDE SEQUENCE [LARGE SCALE GENOMIC DNA]</scope>
    <source>
        <strain evidence="3 4">CBS 112549</strain>
    </source>
</reference>
<evidence type="ECO:0000313" key="4">
    <source>
        <dbReference type="Proteomes" id="UP000183809"/>
    </source>
</evidence>
<evidence type="ECO:0000256" key="1">
    <source>
        <dbReference type="SAM" id="MobiDB-lite"/>
    </source>
</evidence>
<name>A0A1J9QUS4_9PEZI</name>
<feature type="domain" description="DUF7918" evidence="2">
    <location>
        <begin position="9"/>
        <end position="230"/>
    </location>
</feature>
<accession>A0A1J9QUS4</accession>
<feature type="region of interest" description="Disordered" evidence="1">
    <location>
        <begin position="237"/>
        <end position="311"/>
    </location>
</feature>
<dbReference type="STRING" id="236234.A0A1J9QUS4"/>
<dbReference type="AlphaFoldDB" id="A0A1J9QUS4"/>